<dbReference type="SUPFAM" id="SSF52058">
    <property type="entry name" value="L domain-like"/>
    <property type="match status" value="1"/>
</dbReference>
<evidence type="ECO:0008006" key="3">
    <source>
        <dbReference type="Google" id="ProtNLM"/>
    </source>
</evidence>
<dbReference type="Gene3D" id="1.20.1280.50">
    <property type="match status" value="1"/>
</dbReference>
<reference evidence="1" key="1">
    <citation type="journal article" date="2018" name="Genome Biol. Evol.">
        <title>Genomics and development of Lentinus tigrinus, a white-rot wood-decaying mushroom with dimorphic fruiting bodies.</title>
        <authorList>
            <person name="Wu B."/>
            <person name="Xu Z."/>
            <person name="Knudson A."/>
            <person name="Carlson A."/>
            <person name="Chen N."/>
            <person name="Kovaka S."/>
            <person name="LaButti K."/>
            <person name="Lipzen A."/>
            <person name="Pennachio C."/>
            <person name="Riley R."/>
            <person name="Schakwitz W."/>
            <person name="Umezawa K."/>
            <person name="Ohm R.A."/>
            <person name="Grigoriev I.V."/>
            <person name="Nagy L.G."/>
            <person name="Gibbons J."/>
            <person name="Hibbett D."/>
        </authorList>
    </citation>
    <scope>NUCLEOTIDE SEQUENCE [LARGE SCALE GENOMIC DNA]</scope>
    <source>
        <strain evidence="1">ALCF2SS1-6</strain>
    </source>
</reference>
<dbReference type="AlphaFoldDB" id="A0A5C2RS09"/>
<dbReference type="STRING" id="1328759.A0A5C2RS09"/>
<dbReference type="SUPFAM" id="SSF81383">
    <property type="entry name" value="F-box domain"/>
    <property type="match status" value="1"/>
</dbReference>
<protein>
    <recommendedName>
        <fullName evidence="3">F-box domain-containing protein</fullName>
    </recommendedName>
</protein>
<dbReference type="InterPro" id="IPR032675">
    <property type="entry name" value="LRR_dom_sf"/>
</dbReference>
<evidence type="ECO:0000313" key="1">
    <source>
        <dbReference type="EMBL" id="RPD53921.1"/>
    </source>
</evidence>
<name>A0A5C2RS09_9APHY</name>
<dbReference type="OrthoDB" id="2767786at2759"/>
<organism evidence="1 2">
    <name type="scientific">Lentinus tigrinus ALCF2SS1-6</name>
    <dbReference type="NCBI Taxonomy" id="1328759"/>
    <lineage>
        <taxon>Eukaryota</taxon>
        <taxon>Fungi</taxon>
        <taxon>Dikarya</taxon>
        <taxon>Basidiomycota</taxon>
        <taxon>Agaricomycotina</taxon>
        <taxon>Agaricomycetes</taxon>
        <taxon>Polyporales</taxon>
        <taxon>Polyporaceae</taxon>
        <taxon>Lentinus</taxon>
    </lineage>
</organism>
<sequence length="1002" mass="113673">MEQIPEISIKEDLASRKHEILEEQAALRARQEMLHRELMDIEYQLNATRPINRLPPEIMVEVLLLVHDDLFKTIGQEDNPPRYRDARRLWAQITALCRRWRQIAIATPAFWQRIDIFQRPEWLELCLERSRVKAGYADSPLYSPSLKYYVASVSFHPPSTDFPEVRSLSVTGFRVHIEPSLLANLRTLVVKKGQYGVWNVELSRLVDTFQSMQHLEELILDSVIVAAPPPTESSATMSRLRTLELTNHSKEVTCWLIDHVRVPAASYVTISFRVDGLIADGAFSHLLPASIQSNIPLFSDREAVYVCVDKNTYNITARTKSSSMTLAFSYITHGANVTHWPSDLEDLFGGSSLTHLHVNDQVSNAPSAAWSRVFTQFPMLEHVELTGHRPHSFFWRALLETHPPSSEDAVCCPNLRTIDLADAPEVPGGRDRVYLPILQLAIARVLSYRLERGHKLELLSFKTAPCTVRSKDGSFEEAAERFGRLDELVGKLKFGDDQTAGPITTLPNELLVSIFDLAQLSSDAHAKDWIGRMYLCRRWFHILISTPRFWQEIYVSARPEWLELCLSRCAGMMVDVYFTGRFSMNSTISALKEHIRAIRGVTYSPASRSSWKLDIHKLCSMSFPSLRRLEISLETYSEHFAVVKLNPDNLVHLESLELWSCRVPTDPATYVNLRSLKICYCEWSVTFDEVLNALESTRALKELILEDCFSAWRDVFPQYTDVRPPRTPIDLPALRTIRLDGIAHALTAQFTKHIRIPSATHVDVHCKDTDANTGSPDMTWIMLSPDPASFSPIFSSATAVTLEILDYRSKIIAKTSKHQFNMQIPHCQSRSGGLRSPQGTAEALLDALLNAFRDAPVSDLSITVVRPRMNLSKSTWEELFRTYDGLEHLQLSGVHLLHNVFSGLTAASPLEGRAVCCPRLASIIIEDSMYRDFLFRVVPLGTRSMILDVLCLRAERGTRLTEVKLMVGDDGEVGQPANEFEQFLGELKNIVGEVKYEAFEWW</sequence>
<gene>
    <name evidence="1" type="ORF">L227DRAFT_616608</name>
</gene>
<proteinExistence type="predicted"/>
<dbReference type="Gene3D" id="3.80.10.10">
    <property type="entry name" value="Ribonuclease Inhibitor"/>
    <property type="match status" value="1"/>
</dbReference>
<dbReference type="Proteomes" id="UP000313359">
    <property type="component" value="Unassembled WGS sequence"/>
</dbReference>
<dbReference type="PANTHER" id="PTHR38926">
    <property type="entry name" value="F-BOX DOMAIN CONTAINING PROTEIN, EXPRESSED"/>
    <property type="match status" value="1"/>
</dbReference>
<evidence type="ECO:0000313" key="2">
    <source>
        <dbReference type="Proteomes" id="UP000313359"/>
    </source>
</evidence>
<keyword evidence="2" id="KW-1185">Reference proteome</keyword>
<accession>A0A5C2RS09</accession>
<dbReference type="EMBL" id="ML122313">
    <property type="protein sequence ID" value="RPD53921.1"/>
    <property type="molecule type" value="Genomic_DNA"/>
</dbReference>
<dbReference type="PANTHER" id="PTHR38926:SF5">
    <property type="entry name" value="F-BOX AND LEUCINE-RICH REPEAT PROTEIN 6"/>
    <property type="match status" value="1"/>
</dbReference>
<dbReference type="InterPro" id="IPR036047">
    <property type="entry name" value="F-box-like_dom_sf"/>
</dbReference>